<evidence type="ECO:0000259" key="6">
    <source>
        <dbReference type="Pfam" id="PF00881"/>
    </source>
</evidence>
<gene>
    <name evidence="7" type="ORF">GTA51_12760</name>
</gene>
<comment type="cofactor">
    <cofactor evidence="1">
        <name>FMN</name>
        <dbReference type="ChEBI" id="CHEBI:58210"/>
    </cofactor>
</comment>
<accession>A0A7C9ILM1</accession>
<protein>
    <recommendedName>
        <fullName evidence="6">Nitroreductase domain-containing protein</fullName>
    </recommendedName>
</protein>
<dbReference type="GO" id="GO:0016491">
    <property type="term" value="F:oxidoreductase activity"/>
    <property type="evidence" value="ECO:0007669"/>
    <property type="project" value="UniProtKB-KW"/>
</dbReference>
<dbReference type="Gene3D" id="3.40.109.10">
    <property type="entry name" value="NADH Oxidase"/>
    <property type="match status" value="1"/>
</dbReference>
<dbReference type="RefSeq" id="WP_160961636.1">
    <property type="nucleotide sequence ID" value="NZ_WVUD01000023.1"/>
</dbReference>
<keyword evidence="8" id="KW-1185">Reference proteome</keyword>
<evidence type="ECO:0000313" key="7">
    <source>
        <dbReference type="EMBL" id="MYL84001.1"/>
    </source>
</evidence>
<reference evidence="7 8" key="1">
    <citation type="submission" date="2020-01" db="EMBL/GenBank/DDBJ databases">
        <title>Genome sequence of Desulfovibrio aerotolerans DSM 16695(T).</title>
        <authorList>
            <person name="Karnachuk O."/>
            <person name="Avakyan M."/>
            <person name="Mardanov A."/>
            <person name="Kadnikov V."/>
            <person name="Ravin N."/>
        </authorList>
    </citation>
    <scope>NUCLEOTIDE SEQUENCE [LARGE SCALE GENOMIC DNA]</scope>
    <source>
        <strain evidence="7 8">DSM 16695</strain>
    </source>
</reference>
<comment type="similarity">
    <text evidence="2">Belongs to the nitroreductase family.</text>
</comment>
<dbReference type="SUPFAM" id="SSF55469">
    <property type="entry name" value="FMN-dependent nitroreductase-like"/>
    <property type="match status" value="1"/>
</dbReference>
<organism evidence="7 8">
    <name type="scientific">Solidesulfovibrio aerotolerans</name>
    <dbReference type="NCBI Taxonomy" id="295255"/>
    <lineage>
        <taxon>Bacteria</taxon>
        <taxon>Pseudomonadati</taxon>
        <taxon>Thermodesulfobacteriota</taxon>
        <taxon>Desulfovibrionia</taxon>
        <taxon>Desulfovibrionales</taxon>
        <taxon>Desulfovibrionaceae</taxon>
        <taxon>Solidesulfovibrio</taxon>
    </lineage>
</organism>
<dbReference type="EMBL" id="WVUD01000023">
    <property type="protein sequence ID" value="MYL84001.1"/>
    <property type="molecule type" value="Genomic_DNA"/>
</dbReference>
<evidence type="ECO:0000256" key="3">
    <source>
        <dbReference type="ARBA" id="ARBA00022630"/>
    </source>
</evidence>
<evidence type="ECO:0000256" key="5">
    <source>
        <dbReference type="ARBA" id="ARBA00023002"/>
    </source>
</evidence>
<dbReference type="OrthoDB" id="9802510at2"/>
<dbReference type="Pfam" id="PF00881">
    <property type="entry name" value="Nitroreductase"/>
    <property type="match status" value="1"/>
</dbReference>
<keyword evidence="3" id="KW-0285">Flavoprotein</keyword>
<dbReference type="AlphaFoldDB" id="A0A7C9ILM1"/>
<dbReference type="Proteomes" id="UP000482487">
    <property type="component" value="Unassembled WGS sequence"/>
</dbReference>
<feature type="domain" description="Nitroreductase" evidence="6">
    <location>
        <begin position="9"/>
        <end position="186"/>
    </location>
</feature>
<dbReference type="InterPro" id="IPR000415">
    <property type="entry name" value="Nitroreductase-like"/>
</dbReference>
<dbReference type="PANTHER" id="PTHR43673:SF2">
    <property type="entry name" value="NITROREDUCTASE"/>
    <property type="match status" value="1"/>
</dbReference>
<evidence type="ECO:0000313" key="8">
    <source>
        <dbReference type="Proteomes" id="UP000482487"/>
    </source>
</evidence>
<dbReference type="InterPro" id="IPR029479">
    <property type="entry name" value="Nitroreductase"/>
</dbReference>
<name>A0A7C9ILM1_9BACT</name>
<evidence type="ECO:0000256" key="4">
    <source>
        <dbReference type="ARBA" id="ARBA00022643"/>
    </source>
</evidence>
<keyword evidence="5" id="KW-0560">Oxidoreductase</keyword>
<evidence type="ECO:0000256" key="1">
    <source>
        <dbReference type="ARBA" id="ARBA00001917"/>
    </source>
</evidence>
<dbReference type="PANTHER" id="PTHR43673">
    <property type="entry name" value="NAD(P)H NITROREDUCTASE YDGI-RELATED"/>
    <property type="match status" value="1"/>
</dbReference>
<sequence>MSMNVKDAIAARHSVRAFVQEPLAEAEISELLEAGRNAPSSLNSQPWRFVVVTKPADLAWFGTSEATRKQGWLAAAPAIIVCCADLAHYVKDSQSAAFFYRDNKIIDGEPMDGIDAYVARQAAADEASKFGACAMNVGLAVSFMMLRAVEMGLGTCWIGMFDEANIKARLGLPAGWRIVNLLAVGRPDEPEVYPRKRKSLEDIVLK</sequence>
<proteinExistence type="inferred from homology"/>
<keyword evidence="4" id="KW-0288">FMN</keyword>
<comment type="caution">
    <text evidence="7">The sequence shown here is derived from an EMBL/GenBank/DDBJ whole genome shotgun (WGS) entry which is preliminary data.</text>
</comment>
<evidence type="ECO:0000256" key="2">
    <source>
        <dbReference type="ARBA" id="ARBA00007118"/>
    </source>
</evidence>